<dbReference type="Pfam" id="PF00583">
    <property type="entry name" value="Acetyltransf_1"/>
    <property type="match status" value="1"/>
</dbReference>
<dbReference type="PANTHER" id="PTHR43877:SF2">
    <property type="entry name" value="AMINOALKYLPHOSPHONATE N-ACETYLTRANSFERASE-RELATED"/>
    <property type="match status" value="1"/>
</dbReference>
<dbReference type="InterPro" id="IPR016181">
    <property type="entry name" value="Acyl_CoA_acyltransferase"/>
</dbReference>
<evidence type="ECO:0000259" key="3">
    <source>
        <dbReference type="PROSITE" id="PS51186"/>
    </source>
</evidence>
<evidence type="ECO:0000313" key="5">
    <source>
        <dbReference type="Proteomes" id="UP000020825"/>
    </source>
</evidence>
<organism evidence="4 5">
    <name type="scientific">Mycobacterium intracellulare 1956</name>
    <dbReference type="NCBI Taxonomy" id="1299331"/>
    <lineage>
        <taxon>Bacteria</taxon>
        <taxon>Bacillati</taxon>
        <taxon>Actinomycetota</taxon>
        <taxon>Actinomycetes</taxon>
        <taxon>Mycobacteriales</taxon>
        <taxon>Mycobacteriaceae</taxon>
        <taxon>Mycobacterium</taxon>
        <taxon>Mycobacterium avium complex (MAC)</taxon>
    </lineage>
</organism>
<name>X8CGX6_MYCIT</name>
<dbReference type="InterPro" id="IPR050832">
    <property type="entry name" value="Bact_Acetyltransf"/>
</dbReference>
<feature type="domain" description="N-acetyltransferase" evidence="3">
    <location>
        <begin position="5"/>
        <end position="156"/>
    </location>
</feature>
<comment type="caution">
    <text evidence="4">The sequence shown here is derived from an EMBL/GenBank/DDBJ whole genome shotgun (WGS) entry which is preliminary data.</text>
</comment>
<accession>X8CGX6</accession>
<sequence>MPQGSTIRSVQPTDLDLLRAIARDSYRDSRFYFDGHFPVETCDRLYETWLDKSCRDSAGVVLVAEWQGRPAGYVTCEKVDVTTGQIGLLGVDSSAQGVGLGRALVGAAISWFRSQAFDRAQVVTQGRNVRAQAVYQQCGFLSQSVQLWYHRWFNGL</sequence>
<keyword evidence="2" id="KW-0012">Acyltransferase</keyword>
<proteinExistence type="predicted"/>
<evidence type="ECO:0000313" key="4">
    <source>
        <dbReference type="EMBL" id="EUA55081.1"/>
    </source>
</evidence>
<reference evidence="4 5" key="1">
    <citation type="submission" date="2013-12" db="EMBL/GenBank/DDBJ databases">
        <authorList>
            <person name="Zelazny A."/>
            <person name="Olivier K."/>
            <person name="Holland S."/>
            <person name="Lenaerts A."/>
            <person name="Ordway D."/>
            <person name="DeGroote M.A."/>
            <person name="Parker T."/>
            <person name="Sizemore C."/>
            <person name="Tallon L.J."/>
            <person name="Sadzewicz L.K."/>
            <person name="Sengamalay N."/>
            <person name="Fraser C.M."/>
            <person name="Hine E."/>
            <person name="Shefchek K.A."/>
            <person name="Das S.P."/>
            <person name="Tettelin H."/>
        </authorList>
    </citation>
    <scope>NUCLEOTIDE SEQUENCE [LARGE SCALE GENOMIC DNA]</scope>
    <source>
        <strain evidence="4 5">1956</strain>
    </source>
</reference>
<protein>
    <submittedName>
        <fullName evidence="4">Acetyltransferase family protein</fullName>
    </submittedName>
</protein>
<evidence type="ECO:0000256" key="2">
    <source>
        <dbReference type="ARBA" id="ARBA00023315"/>
    </source>
</evidence>
<dbReference type="PROSITE" id="PS51186">
    <property type="entry name" value="GNAT"/>
    <property type="match status" value="1"/>
</dbReference>
<dbReference type="CDD" id="cd04301">
    <property type="entry name" value="NAT_SF"/>
    <property type="match status" value="1"/>
</dbReference>
<evidence type="ECO:0000256" key="1">
    <source>
        <dbReference type="ARBA" id="ARBA00022679"/>
    </source>
</evidence>
<dbReference type="GO" id="GO:0016747">
    <property type="term" value="F:acyltransferase activity, transferring groups other than amino-acyl groups"/>
    <property type="evidence" value="ECO:0007669"/>
    <property type="project" value="InterPro"/>
</dbReference>
<keyword evidence="1 4" id="KW-0808">Transferase</keyword>
<gene>
    <name evidence="4" type="ORF">I550_3232</name>
</gene>
<dbReference type="InterPro" id="IPR000182">
    <property type="entry name" value="GNAT_dom"/>
</dbReference>
<dbReference type="EMBL" id="JAOG01000002">
    <property type="protein sequence ID" value="EUA55081.1"/>
    <property type="molecule type" value="Genomic_DNA"/>
</dbReference>
<dbReference type="PANTHER" id="PTHR43877">
    <property type="entry name" value="AMINOALKYLPHOSPHONATE N-ACETYLTRANSFERASE-RELATED-RELATED"/>
    <property type="match status" value="1"/>
</dbReference>
<dbReference type="Gene3D" id="3.40.630.30">
    <property type="match status" value="1"/>
</dbReference>
<dbReference type="AlphaFoldDB" id="X8CGX6"/>
<dbReference type="Proteomes" id="UP000020825">
    <property type="component" value="Unassembled WGS sequence"/>
</dbReference>
<dbReference type="SUPFAM" id="SSF55729">
    <property type="entry name" value="Acyl-CoA N-acyltransferases (Nat)"/>
    <property type="match status" value="1"/>
</dbReference>